<sequence>MGLKLKDQMRFGDEEENQSTLLDKYERLSFEVQLNQAILLGRSLSEPSTFGTRTRTVNTAAASPIPAHHHYVHQEKHPKSRFIHKLLNKLFSPKKFASSSSPSVSAPAKGVPKQDYCKSNKLWRKPFSRSLRRP</sequence>
<reference evidence="2" key="1">
    <citation type="submission" date="2023-03" db="EMBL/GenBank/DDBJ databases">
        <authorList>
            <person name="Julca I."/>
        </authorList>
    </citation>
    <scope>NUCLEOTIDE SEQUENCE</scope>
</reference>
<evidence type="ECO:0000313" key="3">
    <source>
        <dbReference type="Proteomes" id="UP001161247"/>
    </source>
</evidence>
<dbReference type="EMBL" id="OX459120">
    <property type="protein sequence ID" value="CAI9097183.1"/>
    <property type="molecule type" value="Genomic_DNA"/>
</dbReference>
<dbReference type="AlphaFoldDB" id="A0AAV1CRF0"/>
<name>A0AAV1CRF0_OLDCO</name>
<accession>A0AAV1CRF0</accession>
<evidence type="ECO:0000313" key="2">
    <source>
        <dbReference type="EMBL" id="CAI9097183.1"/>
    </source>
</evidence>
<dbReference type="PANTHER" id="PTHR48196:SF1">
    <property type="entry name" value="DUF630 DOMAIN-CONTAINING PROTEIN"/>
    <property type="match status" value="1"/>
</dbReference>
<dbReference type="PANTHER" id="PTHR48196">
    <property type="entry name" value="DUF630 DOMAIN-CONTAINING PROTEIN"/>
    <property type="match status" value="1"/>
</dbReference>
<organism evidence="2 3">
    <name type="scientific">Oldenlandia corymbosa var. corymbosa</name>
    <dbReference type="NCBI Taxonomy" id="529605"/>
    <lineage>
        <taxon>Eukaryota</taxon>
        <taxon>Viridiplantae</taxon>
        <taxon>Streptophyta</taxon>
        <taxon>Embryophyta</taxon>
        <taxon>Tracheophyta</taxon>
        <taxon>Spermatophyta</taxon>
        <taxon>Magnoliopsida</taxon>
        <taxon>eudicotyledons</taxon>
        <taxon>Gunneridae</taxon>
        <taxon>Pentapetalae</taxon>
        <taxon>asterids</taxon>
        <taxon>lamiids</taxon>
        <taxon>Gentianales</taxon>
        <taxon>Rubiaceae</taxon>
        <taxon>Rubioideae</taxon>
        <taxon>Spermacoceae</taxon>
        <taxon>Hedyotis-Oldenlandia complex</taxon>
        <taxon>Oldenlandia</taxon>
    </lineage>
</organism>
<feature type="compositionally biased region" description="Low complexity" evidence="1">
    <location>
        <begin position="95"/>
        <end position="109"/>
    </location>
</feature>
<protein>
    <submittedName>
        <fullName evidence="2">OLC1v1033555C1</fullName>
    </submittedName>
</protein>
<keyword evidence="3" id="KW-1185">Reference proteome</keyword>
<proteinExistence type="predicted"/>
<feature type="region of interest" description="Disordered" evidence="1">
    <location>
        <begin position="95"/>
        <end position="117"/>
    </location>
</feature>
<gene>
    <name evidence="2" type="ORF">OLC1_LOCUS7747</name>
</gene>
<dbReference type="Proteomes" id="UP001161247">
    <property type="component" value="Chromosome 3"/>
</dbReference>
<evidence type="ECO:0000256" key="1">
    <source>
        <dbReference type="SAM" id="MobiDB-lite"/>
    </source>
</evidence>